<keyword evidence="7 11" id="KW-0648">Protein biosynthesis</keyword>
<evidence type="ECO:0000256" key="7">
    <source>
        <dbReference type="ARBA" id="ARBA00022917"/>
    </source>
</evidence>
<dbReference type="FunFam" id="3.40.50.620:FF:000082">
    <property type="entry name" value="MSW1p Mitochondrial tryptophanyl-tRNA synthetase"/>
    <property type="match status" value="1"/>
</dbReference>
<dbReference type="EC" id="6.1.1.2" evidence="3"/>
<keyword evidence="8 11" id="KW-0030">Aminoacyl-tRNA synthetase</keyword>
<dbReference type="GO" id="GO:0005524">
    <property type="term" value="F:ATP binding"/>
    <property type="evidence" value="ECO:0007669"/>
    <property type="project" value="UniProtKB-KW"/>
</dbReference>
<dbReference type="AlphaFoldDB" id="A0AB34PRE6"/>
<evidence type="ECO:0000313" key="12">
    <source>
        <dbReference type="EMBL" id="KGR08685.1"/>
    </source>
</evidence>
<evidence type="ECO:0000256" key="2">
    <source>
        <dbReference type="ARBA" id="ARBA00005594"/>
    </source>
</evidence>
<dbReference type="PANTHER" id="PTHR43766:SF1">
    <property type="entry name" value="TRYPTOPHAN--TRNA LIGASE, MITOCHONDRIAL"/>
    <property type="match status" value="1"/>
</dbReference>
<dbReference type="Gene3D" id="3.40.50.620">
    <property type="entry name" value="HUPs"/>
    <property type="match status" value="1"/>
</dbReference>
<evidence type="ECO:0000256" key="4">
    <source>
        <dbReference type="ARBA" id="ARBA00022598"/>
    </source>
</evidence>
<comment type="similarity">
    <text evidence="2 11">Belongs to the class-I aminoacyl-tRNA synthetase family.</text>
</comment>
<protein>
    <recommendedName>
        <fullName evidence="10">Tryptophan--tRNA ligase, mitochondrial</fullName>
        <ecNumber evidence="3">6.1.1.2</ecNumber>
    </recommendedName>
    <alternativeName>
        <fullName evidence="9">Tryptophanyl-tRNA synthetase</fullName>
    </alternativeName>
</protein>
<dbReference type="InterPro" id="IPR002305">
    <property type="entry name" value="aa-tRNA-synth_Ic"/>
</dbReference>
<dbReference type="InterPro" id="IPR014729">
    <property type="entry name" value="Rossmann-like_a/b/a_fold"/>
</dbReference>
<feature type="non-terminal residue" evidence="12">
    <location>
        <position position="1"/>
    </location>
</feature>
<dbReference type="GO" id="GO:0005759">
    <property type="term" value="C:mitochondrial matrix"/>
    <property type="evidence" value="ECO:0007669"/>
    <property type="project" value="UniProtKB-SubCell"/>
</dbReference>
<dbReference type="FunFam" id="1.10.240.10:FF:000002">
    <property type="entry name" value="Tryptophan--tRNA ligase"/>
    <property type="match status" value="1"/>
</dbReference>
<dbReference type="Proteomes" id="UP000030161">
    <property type="component" value="Unassembled WGS sequence"/>
</dbReference>
<dbReference type="NCBIfam" id="TIGR00233">
    <property type="entry name" value="trpS"/>
    <property type="match status" value="1"/>
</dbReference>
<sequence length="399" mass="44618">MTTILALAYKLEIHNPDMSLRSIHTLGRCSRPLTTAARSSSTVQEVSQNKPVIPSNSTVFSMIQPTGRIHLGNYLGAVKSWRTLSESNTDPSNRFIYGIADLHAITIPKDPIEFKEYRYAAIASLIASGLDTSKCILFFQSSVPEHSELNWYLTCMTSMGALNRMTQWKSKAQQSDNSSILEDNVLEKTKAGLFCYPALQAADILLYKSTHVPVGDDQSQHLELCRSIAKTFNSTYKTNVFPLPKTLLTPAKKILSLKNPQKKMSKSDPVATSCVYVTDSPEDIQFKIRKATTDSIQGSIYYDPIERPGVSNLINIVSGISNKPVDEVVKDMSSFVNHKQLKDYVTEVIISEFDDKRQLYEELMKDKVYLDSICSQGRDKARELASVNLHQVKSIIGMD</sequence>
<dbReference type="InterPro" id="IPR050203">
    <property type="entry name" value="Trp-tRNA_synthetase"/>
</dbReference>
<dbReference type="GO" id="GO:0004830">
    <property type="term" value="F:tryptophan-tRNA ligase activity"/>
    <property type="evidence" value="ECO:0007669"/>
    <property type="project" value="UniProtKB-EC"/>
</dbReference>
<dbReference type="Gene3D" id="1.10.240.10">
    <property type="entry name" value="Tyrosyl-Transfer RNA Synthetase"/>
    <property type="match status" value="1"/>
</dbReference>
<dbReference type="PROSITE" id="PS00178">
    <property type="entry name" value="AA_TRNA_LIGASE_I"/>
    <property type="match status" value="1"/>
</dbReference>
<proteinExistence type="inferred from homology"/>
<keyword evidence="5 11" id="KW-0547">Nucleotide-binding</keyword>
<dbReference type="GO" id="GO:0070183">
    <property type="term" value="P:mitochondrial tryptophanyl-tRNA aminoacylation"/>
    <property type="evidence" value="ECO:0007669"/>
    <property type="project" value="TreeGrafter"/>
</dbReference>
<evidence type="ECO:0000256" key="6">
    <source>
        <dbReference type="ARBA" id="ARBA00022840"/>
    </source>
</evidence>
<keyword evidence="4 11" id="KW-0436">Ligase</keyword>
<evidence type="ECO:0000256" key="9">
    <source>
        <dbReference type="ARBA" id="ARBA00030268"/>
    </source>
</evidence>
<dbReference type="PANTHER" id="PTHR43766">
    <property type="entry name" value="TRYPTOPHAN--TRNA LIGASE, MITOCHONDRIAL"/>
    <property type="match status" value="1"/>
</dbReference>
<evidence type="ECO:0000256" key="5">
    <source>
        <dbReference type="ARBA" id="ARBA00022741"/>
    </source>
</evidence>
<evidence type="ECO:0000256" key="3">
    <source>
        <dbReference type="ARBA" id="ARBA00013161"/>
    </source>
</evidence>
<comment type="subcellular location">
    <subcellularLocation>
        <location evidence="1">Mitochondrion matrix</location>
    </subcellularLocation>
</comment>
<dbReference type="InterPro" id="IPR002306">
    <property type="entry name" value="Trp-tRNA-ligase"/>
</dbReference>
<dbReference type="CDD" id="cd00806">
    <property type="entry name" value="TrpRS_core"/>
    <property type="match status" value="1"/>
</dbReference>
<comment type="caution">
    <text evidence="12">The sequence shown here is derived from an EMBL/GenBank/DDBJ whole genome shotgun (WGS) entry which is preliminary data.</text>
</comment>
<organism evidence="12 13">
    <name type="scientific">Candida albicans P78048</name>
    <dbReference type="NCBI Taxonomy" id="1094989"/>
    <lineage>
        <taxon>Eukaryota</taxon>
        <taxon>Fungi</taxon>
        <taxon>Dikarya</taxon>
        <taxon>Ascomycota</taxon>
        <taxon>Saccharomycotina</taxon>
        <taxon>Pichiomycetes</taxon>
        <taxon>Debaryomycetaceae</taxon>
        <taxon>Candida/Lodderomyces clade</taxon>
        <taxon>Candida</taxon>
    </lineage>
</organism>
<dbReference type="SUPFAM" id="SSF52374">
    <property type="entry name" value="Nucleotidylyl transferase"/>
    <property type="match status" value="1"/>
</dbReference>
<dbReference type="Pfam" id="PF00579">
    <property type="entry name" value="tRNA-synt_1b"/>
    <property type="match status" value="1"/>
</dbReference>
<dbReference type="EMBL" id="AJIX01000028">
    <property type="protein sequence ID" value="KGR08685.1"/>
    <property type="molecule type" value="Genomic_DNA"/>
</dbReference>
<keyword evidence="6 11" id="KW-0067">ATP-binding</keyword>
<accession>A0AB34PRE6</accession>
<evidence type="ECO:0000256" key="1">
    <source>
        <dbReference type="ARBA" id="ARBA00004305"/>
    </source>
</evidence>
<evidence type="ECO:0000313" key="13">
    <source>
        <dbReference type="Proteomes" id="UP000030161"/>
    </source>
</evidence>
<name>A0AB34PRE6_CANAX</name>
<reference evidence="12 13" key="1">
    <citation type="submission" date="2013-12" db="EMBL/GenBank/DDBJ databases">
        <title>The Genome Sequence of Candida albicans P78048.</title>
        <authorList>
            <consortium name="The Broad Institute Genome Sequencing Platform"/>
            <consortium name="The Broad Institute Genome Sequencing Center for Infectious Disease"/>
            <person name="Cuomo C."/>
            <person name="Bennett R."/>
            <person name="Hirakawa M."/>
            <person name="Noverr M."/>
            <person name="Mitchell A."/>
            <person name="Young S.K."/>
            <person name="Zeng Q."/>
            <person name="Gargeya S."/>
            <person name="Fitzgerald M."/>
            <person name="Abouelleil A."/>
            <person name="Alvarado L."/>
            <person name="Berlin A.M."/>
            <person name="Chapman S.B."/>
            <person name="Dewar J."/>
            <person name="Goldberg J."/>
            <person name="Griggs A."/>
            <person name="Gujja S."/>
            <person name="Hansen M."/>
            <person name="Howarth C."/>
            <person name="Imamovic A."/>
            <person name="Larimer J."/>
            <person name="McCowan C."/>
            <person name="Murphy C."/>
            <person name="Pearson M."/>
            <person name="Priest M."/>
            <person name="Roberts A."/>
            <person name="Saif S."/>
            <person name="Shea T."/>
            <person name="Sykes S."/>
            <person name="Wortman J."/>
            <person name="Nusbaum C."/>
            <person name="Birren B."/>
        </authorList>
    </citation>
    <scope>NUCLEOTIDE SEQUENCE [LARGE SCALE GENOMIC DNA]</scope>
    <source>
        <strain evidence="12 13">P78048</strain>
    </source>
</reference>
<gene>
    <name evidence="12" type="ORF">MG3_04244</name>
</gene>
<dbReference type="PRINTS" id="PR01039">
    <property type="entry name" value="TRNASYNTHTRP"/>
</dbReference>
<evidence type="ECO:0000256" key="8">
    <source>
        <dbReference type="ARBA" id="ARBA00023146"/>
    </source>
</evidence>
<dbReference type="InterPro" id="IPR001412">
    <property type="entry name" value="aa-tRNA-synth_I_CS"/>
</dbReference>
<evidence type="ECO:0000256" key="11">
    <source>
        <dbReference type="RuleBase" id="RU363036"/>
    </source>
</evidence>
<evidence type="ECO:0000256" key="10">
    <source>
        <dbReference type="ARBA" id="ARBA00069760"/>
    </source>
</evidence>